<dbReference type="EMBL" id="PKPP01002021">
    <property type="protein sequence ID" value="PWA78195.1"/>
    <property type="molecule type" value="Genomic_DNA"/>
</dbReference>
<organism evidence="1 2">
    <name type="scientific">Artemisia annua</name>
    <name type="common">Sweet wormwood</name>
    <dbReference type="NCBI Taxonomy" id="35608"/>
    <lineage>
        <taxon>Eukaryota</taxon>
        <taxon>Viridiplantae</taxon>
        <taxon>Streptophyta</taxon>
        <taxon>Embryophyta</taxon>
        <taxon>Tracheophyta</taxon>
        <taxon>Spermatophyta</taxon>
        <taxon>Magnoliopsida</taxon>
        <taxon>eudicotyledons</taxon>
        <taxon>Gunneridae</taxon>
        <taxon>Pentapetalae</taxon>
        <taxon>asterids</taxon>
        <taxon>campanulids</taxon>
        <taxon>Asterales</taxon>
        <taxon>Asteraceae</taxon>
        <taxon>Asteroideae</taxon>
        <taxon>Anthemideae</taxon>
        <taxon>Artemisiinae</taxon>
        <taxon>Artemisia</taxon>
    </lineage>
</organism>
<reference evidence="1 2" key="1">
    <citation type="journal article" date="2018" name="Mol. Plant">
        <title>The genome of Artemisia annua provides insight into the evolution of Asteraceae family and artemisinin biosynthesis.</title>
        <authorList>
            <person name="Shen Q."/>
            <person name="Zhang L."/>
            <person name="Liao Z."/>
            <person name="Wang S."/>
            <person name="Yan T."/>
            <person name="Shi P."/>
            <person name="Liu M."/>
            <person name="Fu X."/>
            <person name="Pan Q."/>
            <person name="Wang Y."/>
            <person name="Lv Z."/>
            <person name="Lu X."/>
            <person name="Zhang F."/>
            <person name="Jiang W."/>
            <person name="Ma Y."/>
            <person name="Chen M."/>
            <person name="Hao X."/>
            <person name="Li L."/>
            <person name="Tang Y."/>
            <person name="Lv G."/>
            <person name="Zhou Y."/>
            <person name="Sun X."/>
            <person name="Brodelius P.E."/>
            <person name="Rose J.K.C."/>
            <person name="Tang K."/>
        </authorList>
    </citation>
    <scope>NUCLEOTIDE SEQUENCE [LARGE SCALE GENOMIC DNA]</scope>
    <source>
        <strain evidence="2">cv. Huhao1</strain>
        <tissue evidence="1">Leaf</tissue>
    </source>
</reference>
<dbReference type="AlphaFoldDB" id="A0A2U1NXF5"/>
<sequence>MHSYEHSERVSNIAYNIVNGERSPDGAGTSLNIATHEPEHRSYFQKLGRDDFPNKDTSHIDQNQLAFSSGFRDVADGSVRSQLDSPNAFVNDASKDETPVAGSVFVSLQSRYDLSQVKISESMQFVDMVENTRIPESEYEEHVSNIAYNIVNGERSPDGAGTSLNIATHEPEHRSYFQKLGRDDFPNKDASHIDQNQLAFSSGF</sequence>
<proteinExistence type="predicted"/>
<accession>A0A2U1NXF5</accession>
<protein>
    <submittedName>
        <fullName evidence="1">Phox/Bem1p</fullName>
    </submittedName>
</protein>
<gene>
    <name evidence="1" type="ORF">CTI12_AA215290</name>
</gene>
<evidence type="ECO:0000313" key="1">
    <source>
        <dbReference type="EMBL" id="PWA78195.1"/>
    </source>
</evidence>
<dbReference type="Proteomes" id="UP000245207">
    <property type="component" value="Unassembled WGS sequence"/>
</dbReference>
<dbReference type="STRING" id="35608.A0A2U1NXF5"/>
<keyword evidence="2" id="KW-1185">Reference proteome</keyword>
<comment type="caution">
    <text evidence="1">The sequence shown here is derived from an EMBL/GenBank/DDBJ whole genome shotgun (WGS) entry which is preliminary data.</text>
</comment>
<name>A0A2U1NXF5_ARTAN</name>
<evidence type="ECO:0000313" key="2">
    <source>
        <dbReference type="Proteomes" id="UP000245207"/>
    </source>
</evidence>